<reference evidence="7" key="1">
    <citation type="submission" date="2006-12" db="EMBL/GenBank/DDBJ databases">
        <title>Complete sequence of chromosome 2 of Paracoccus denitrificans PD1222.</title>
        <authorList>
            <person name="Copeland A."/>
            <person name="Lucas S."/>
            <person name="Lapidus A."/>
            <person name="Barry K."/>
            <person name="Detter J.C."/>
            <person name="Glavina del Rio T."/>
            <person name="Hammon N."/>
            <person name="Israni S."/>
            <person name="Dalin E."/>
            <person name="Tice H."/>
            <person name="Pitluck S."/>
            <person name="Munk A.C."/>
            <person name="Brettin T."/>
            <person name="Bruce D."/>
            <person name="Han C."/>
            <person name="Tapia R."/>
            <person name="Gilna P."/>
            <person name="Schmutz J."/>
            <person name="Larimer F."/>
            <person name="Land M."/>
            <person name="Hauser L."/>
            <person name="Kyrpides N."/>
            <person name="Lykidis A."/>
            <person name="Spiro S."/>
            <person name="Richardson D.J."/>
            <person name="Moir J.W.B."/>
            <person name="Ferguson S.J."/>
            <person name="van Spanning R.J.M."/>
            <person name="Richardson P."/>
        </authorList>
    </citation>
    <scope>NUCLEOTIDE SEQUENCE [LARGE SCALE GENOMIC DNA]</scope>
    <source>
        <strain evidence="7">Pd 1222</strain>
    </source>
</reference>
<organism evidence="6 7">
    <name type="scientific">Paracoccus denitrificans (strain Pd 1222)</name>
    <dbReference type="NCBI Taxonomy" id="318586"/>
    <lineage>
        <taxon>Bacteria</taxon>
        <taxon>Pseudomonadati</taxon>
        <taxon>Pseudomonadota</taxon>
        <taxon>Alphaproteobacteria</taxon>
        <taxon>Rhodobacterales</taxon>
        <taxon>Paracoccaceae</taxon>
        <taxon>Paracoccus</taxon>
    </lineage>
</organism>
<dbReference type="SMART" id="SM00342">
    <property type="entry name" value="HTH_ARAC"/>
    <property type="match status" value="1"/>
</dbReference>
<name>A1B7B0_PARDP</name>
<feature type="region of interest" description="Disordered" evidence="4">
    <location>
        <begin position="294"/>
        <end position="317"/>
    </location>
</feature>
<evidence type="ECO:0000256" key="4">
    <source>
        <dbReference type="SAM" id="MobiDB-lite"/>
    </source>
</evidence>
<dbReference type="InterPro" id="IPR009057">
    <property type="entry name" value="Homeodomain-like_sf"/>
</dbReference>
<dbReference type="PROSITE" id="PS01124">
    <property type="entry name" value="HTH_ARAC_FAMILY_2"/>
    <property type="match status" value="1"/>
</dbReference>
<dbReference type="SUPFAM" id="SSF46689">
    <property type="entry name" value="Homeodomain-like"/>
    <property type="match status" value="2"/>
</dbReference>
<evidence type="ECO:0000256" key="2">
    <source>
        <dbReference type="ARBA" id="ARBA00023125"/>
    </source>
</evidence>
<feature type="domain" description="HTH araC/xylS-type" evidence="5">
    <location>
        <begin position="208"/>
        <end position="306"/>
    </location>
</feature>
<protein>
    <submittedName>
        <fullName evidence="6">Transcriptional regulator, AraC family</fullName>
    </submittedName>
</protein>
<dbReference type="InterPro" id="IPR018062">
    <property type="entry name" value="HTH_AraC-typ_CS"/>
</dbReference>
<dbReference type="Proteomes" id="UP000000361">
    <property type="component" value="Chromosome 2"/>
</dbReference>
<dbReference type="InterPro" id="IPR018060">
    <property type="entry name" value="HTH_AraC"/>
</dbReference>
<dbReference type="eggNOG" id="COG2207">
    <property type="taxonomic scope" value="Bacteria"/>
</dbReference>
<evidence type="ECO:0000256" key="1">
    <source>
        <dbReference type="ARBA" id="ARBA00023015"/>
    </source>
</evidence>
<dbReference type="PANTHER" id="PTHR43436">
    <property type="entry name" value="ARAC-FAMILY TRANSCRIPTIONAL REGULATOR"/>
    <property type="match status" value="1"/>
</dbReference>
<dbReference type="KEGG" id="pde:Pden_3330"/>
<dbReference type="PROSITE" id="PS00041">
    <property type="entry name" value="HTH_ARAC_FAMILY_1"/>
    <property type="match status" value="1"/>
</dbReference>
<evidence type="ECO:0000259" key="5">
    <source>
        <dbReference type="PROSITE" id="PS01124"/>
    </source>
</evidence>
<dbReference type="AlphaFoldDB" id="A1B7B0"/>
<accession>A1B7B0</accession>
<dbReference type="Pfam" id="PF12833">
    <property type="entry name" value="HTH_18"/>
    <property type="match status" value="1"/>
</dbReference>
<dbReference type="Pfam" id="PF06719">
    <property type="entry name" value="AraC_N"/>
    <property type="match status" value="1"/>
</dbReference>
<dbReference type="Gene3D" id="1.10.10.60">
    <property type="entry name" value="Homeodomain-like"/>
    <property type="match status" value="2"/>
</dbReference>
<dbReference type="STRING" id="318586.Pden_3330"/>
<dbReference type="PANTHER" id="PTHR43436:SF1">
    <property type="entry name" value="TRANSCRIPTIONAL REGULATORY PROTEIN"/>
    <property type="match status" value="1"/>
</dbReference>
<dbReference type="GO" id="GO:0043565">
    <property type="term" value="F:sequence-specific DNA binding"/>
    <property type="evidence" value="ECO:0007669"/>
    <property type="project" value="InterPro"/>
</dbReference>
<keyword evidence="1" id="KW-0805">Transcription regulation</keyword>
<gene>
    <name evidence="6" type="ordered locus">Pden_3330</name>
</gene>
<evidence type="ECO:0000313" key="6">
    <source>
        <dbReference type="EMBL" id="ABL71404.1"/>
    </source>
</evidence>
<dbReference type="EnsemblBacteria" id="ABL71404">
    <property type="protein sequence ID" value="ABL71404"/>
    <property type="gene ID" value="Pden_3330"/>
</dbReference>
<evidence type="ECO:0000256" key="3">
    <source>
        <dbReference type="ARBA" id="ARBA00023163"/>
    </source>
</evidence>
<keyword evidence="3" id="KW-0804">Transcription</keyword>
<keyword evidence="7" id="KW-1185">Reference proteome</keyword>
<proteinExistence type="predicted"/>
<evidence type="ECO:0000313" key="7">
    <source>
        <dbReference type="Proteomes" id="UP000000361"/>
    </source>
</evidence>
<dbReference type="InterPro" id="IPR009594">
    <property type="entry name" value="Tscrpt_reg_HTH_AraC_N"/>
</dbReference>
<sequence>MRADFGLRTARRDPRLRFMENDHLAPLKELIARQWQAHGRETPIEGLVLTSVTAPTGPIHAVYRPSLCVVAQGAKTSMLGERAYRYDAGKCLIASMEVPIRAEITRATPDRPYLAFSLALDPATISDLLLERDGTDDAPAGAALAVHAFGPELADPLCRLLALCDRPRDIAILAPLVRREITWLLLNGPMGPALRQIGLAGSPMARIARAIACIREGFADKLNIRQLADVAGMSPATFHRHFKAVTAMTPVQYQKQLRLQEARRLLLFDNADVARIGYAIGYESPSQFSREYRRLFGSPPGRDGQEIRRSLAPQVEG</sequence>
<dbReference type="HOGENOM" id="CLU_000445_100_0_5"/>
<keyword evidence="2" id="KW-0238">DNA-binding</keyword>
<dbReference type="GO" id="GO:0003700">
    <property type="term" value="F:DNA-binding transcription factor activity"/>
    <property type="evidence" value="ECO:0007669"/>
    <property type="project" value="InterPro"/>
</dbReference>
<dbReference type="EMBL" id="CP000490">
    <property type="protein sequence ID" value="ABL71404.1"/>
    <property type="molecule type" value="Genomic_DNA"/>
</dbReference>